<gene>
    <name evidence="9" type="ORF">QR680_018389</name>
</gene>
<dbReference type="InterPro" id="IPR039924">
    <property type="entry name" value="ICln/Lot5/Saf5"/>
</dbReference>
<dbReference type="Gene3D" id="2.30.29.30">
    <property type="entry name" value="Pleckstrin-homology domain (PH domain)/Phosphotyrosine-binding domain (PTB)"/>
    <property type="match status" value="1"/>
</dbReference>
<evidence type="ECO:0000313" key="10">
    <source>
        <dbReference type="Proteomes" id="UP001175271"/>
    </source>
</evidence>
<evidence type="ECO:0000256" key="2">
    <source>
        <dbReference type="ARBA" id="ARBA00004496"/>
    </source>
</evidence>
<dbReference type="GO" id="GO:0000387">
    <property type="term" value="P:spliceosomal snRNP assembly"/>
    <property type="evidence" value="ECO:0007669"/>
    <property type="project" value="InterPro"/>
</dbReference>
<dbReference type="PANTHER" id="PTHR21399:SF0">
    <property type="entry name" value="METHYLOSOME SUBUNIT PICLN"/>
    <property type="match status" value="1"/>
</dbReference>
<comment type="function">
    <text evidence="7">Involved in both the assembly of spliceosomal snRNPs and the methylation of Sm proteins. Chaperone that regulates the assembly of spliceosomal U1, U2, U4 and U5 small nuclear ribonucleoproteins (snRNPs), the building blocks of the spliceosome, and thereby plays an important role in the splicing of cellular pre-mRNAs. Most spliceosomal snRNPs contain a common set of Sm proteins SNRPB, SNRPD1, SNRPD2, SNRPD3, SNRPE, SNRPF and SNRPG that assemble in a heptameric protein ring on the Sm site of the small nuclear RNA to form the core snRNP (Sm core). In the cytosol, the Sm proteins SNRPD1, SNRPD2, SNRPE, SNRPF and SNRPG are trapped in an inactive 6S pICln-Sm complex by the chaperone CLNS1A that controls the assembly of the core snRNP. Dissociation by the SMN complex of CLNS1A from the trapped Sm proteins and their transfer to an SMN-Sm complex triggers the assembly of core snRNPs and their transport to the nucleus.</text>
</comment>
<dbReference type="GO" id="GO:0005886">
    <property type="term" value="C:plasma membrane"/>
    <property type="evidence" value="ECO:0007669"/>
    <property type="project" value="InterPro"/>
</dbReference>
<keyword evidence="10" id="KW-1185">Reference proteome</keyword>
<dbReference type="GO" id="GO:0045292">
    <property type="term" value="P:mRNA cis splicing, via spliceosome"/>
    <property type="evidence" value="ECO:0007669"/>
    <property type="project" value="TreeGrafter"/>
</dbReference>
<dbReference type="AlphaFoldDB" id="A0AA39HJ29"/>
<comment type="similarity">
    <text evidence="3">Belongs to the pICln (TC 1.A.47) family.</text>
</comment>
<dbReference type="InterPro" id="IPR011993">
    <property type="entry name" value="PH-like_dom_sf"/>
</dbReference>
<evidence type="ECO:0000256" key="4">
    <source>
        <dbReference type="ARBA" id="ARBA00015653"/>
    </source>
</evidence>
<evidence type="ECO:0000313" key="9">
    <source>
        <dbReference type="EMBL" id="KAK0406136.1"/>
    </source>
</evidence>
<dbReference type="GO" id="GO:0005681">
    <property type="term" value="C:spliceosomal complex"/>
    <property type="evidence" value="ECO:0007669"/>
    <property type="project" value="TreeGrafter"/>
</dbReference>
<evidence type="ECO:0000256" key="7">
    <source>
        <dbReference type="ARBA" id="ARBA00045890"/>
    </source>
</evidence>
<reference evidence="9" key="1">
    <citation type="submission" date="2023-06" db="EMBL/GenBank/DDBJ databases">
        <title>Genomic analysis of the entomopathogenic nematode Steinernema hermaphroditum.</title>
        <authorList>
            <person name="Schwarz E.M."/>
            <person name="Heppert J.K."/>
            <person name="Baniya A."/>
            <person name="Schwartz H.T."/>
            <person name="Tan C.-H."/>
            <person name="Antoshechkin I."/>
            <person name="Sternberg P.W."/>
            <person name="Goodrich-Blair H."/>
            <person name="Dillman A.R."/>
        </authorList>
    </citation>
    <scope>NUCLEOTIDE SEQUENCE</scope>
    <source>
        <strain evidence="9">PS9179</strain>
        <tissue evidence="9">Whole animal</tissue>
    </source>
</reference>
<comment type="caution">
    <text evidence="9">The sequence shown here is derived from an EMBL/GenBank/DDBJ whole genome shotgun (WGS) entry which is preliminary data.</text>
</comment>
<accession>A0AA39HJ29</accession>
<dbReference type="GO" id="GO:0006821">
    <property type="term" value="P:chloride transport"/>
    <property type="evidence" value="ECO:0007669"/>
    <property type="project" value="InterPro"/>
</dbReference>
<evidence type="ECO:0000256" key="3">
    <source>
        <dbReference type="ARBA" id="ARBA00007054"/>
    </source>
</evidence>
<dbReference type="Proteomes" id="UP001175271">
    <property type="component" value="Unassembled WGS sequence"/>
</dbReference>
<dbReference type="PANTHER" id="PTHR21399">
    <property type="entry name" value="CHLORIDE CONDUCTANCE REGULATORY PROTEIN ICLN"/>
    <property type="match status" value="1"/>
</dbReference>
<dbReference type="PRINTS" id="PR01348">
    <property type="entry name" value="ICLNCHANNEL"/>
</dbReference>
<evidence type="ECO:0000256" key="8">
    <source>
        <dbReference type="SAM" id="MobiDB-lite"/>
    </source>
</evidence>
<protein>
    <recommendedName>
        <fullName evidence="4">Methylosome subunit pICln</fullName>
    </recommendedName>
</protein>
<feature type="region of interest" description="Disordered" evidence="8">
    <location>
        <begin position="200"/>
        <end position="222"/>
    </location>
</feature>
<sequence length="222" mass="24203">MIVLNTVTEPTENVRLVQPQVAVFFDNQSQGDGKLIVSESAVTWISANCQKGFTLTYPSIILHAISRDLSSFPEECLYLLIDAKKGDLALTSDRADTPDSDGDEMDDDEMDHVALRFVPVDKSILEHVYKQMCECQELNPASDMSDEEYDYDEEPVGDMPGASGGDYDDIGTGFDGHGWYGAGANPDEVQLSAEGMANLQRMLGGGGCPEQGENGDEDEMED</sequence>
<dbReference type="EMBL" id="JAUCMV010000004">
    <property type="protein sequence ID" value="KAK0406136.1"/>
    <property type="molecule type" value="Genomic_DNA"/>
</dbReference>
<keyword evidence="5" id="KW-0963">Cytoplasm</keyword>
<comment type="subcellular location">
    <subcellularLocation>
        <location evidence="2">Cytoplasm</location>
    </subcellularLocation>
    <subcellularLocation>
        <location evidence="1">Nucleus</location>
    </subcellularLocation>
</comment>
<dbReference type="GO" id="GO:0034709">
    <property type="term" value="C:methylosome"/>
    <property type="evidence" value="ECO:0007669"/>
    <property type="project" value="InterPro"/>
</dbReference>
<feature type="compositionally biased region" description="Acidic residues" evidence="8">
    <location>
        <begin position="213"/>
        <end position="222"/>
    </location>
</feature>
<evidence type="ECO:0000256" key="6">
    <source>
        <dbReference type="ARBA" id="ARBA00023242"/>
    </source>
</evidence>
<evidence type="ECO:0000256" key="5">
    <source>
        <dbReference type="ARBA" id="ARBA00022490"/>
    </source>
</evidence>
<keyword evidence="6" id="KW-0539">Nucleus</keyword>
<dbReference type="GO" id="GO:0005829">
    <property type="term" value="C:cytosol"/>
    <property type="evidence" value="ECO:0007669"/>
    <property type="project" value="InterPro"/>
</dbReference>
<organism evidence="9 10">
    <name type="scientific">Steinernema hermaphroditum</name>
    <dbReference type="NCBI Taxonomy" id="289476"/>
    <lineage>
        <taxon>Eukaryota</taxon>
        <taxon>Metazoa</taxon>
        <taxon>Ecdysozoa</taxon>
        <taxon>Nematoda</taxon>
        <taxon>Chromadorea</taxon>
        <taxon>Rhabditida</taxon>
        <taxon>Tylenchina</taxon>
        <taxon>Panagrolaimomorpha</taxon>
        <taxon>Strongyloidoidea</taxon>
        <taxon>Steinernematidae</taxon>
        <taxon>Steinernema</taxon>
    </lineage>
</organism>
<proteinExistence type="inferred from homology"/>
<evidence type="ECO:0000256" key="1">
    <source>
        <dbReference type="ARBA" id="ARBA00004123"/>
    </source>
</evidence>
<dbReference type="Pfam" id="PF03517">
    <property type="entry name" value="Voldacs"/>
    <property type="match status" value="1"/>
</dbReference>
<name>A0AA39HJ29_9BILA</name>
<dbReference type="GO" id="GO:0034715">
    <property type="term" value="C:pICln-Sm protein complex"/>
    <property type="evidence" value="ECO:0007669"/>
    <property type="project" value="InterPro"/>
</dbReference>
<dbReference type="GO" id="GO:0006884">
    <property type="term" value="P:cell volume homeostasis"/>
    <property type="evidence" value="ECO:0007669"/>
    <property type="project" value="InterPro"/>
</dbReference>
<dbReference type="InterPro" id="IPR003521">
    <property type="entry name" value="ICln"/>
</dbReference>